<dbReference type="Gene3D" id="1.25.40.10">
    <property type="entry name" value="Tetratricopeptide repeat domain"/>
    <property type="match status" value="1"/>
</dbReference>
<dbReference type="RefSeq" id="WP_388241516.1">
    <property type="nucleotide sequence ID" value="NZ_JBHVZQ010000067.1"/>
</dbReference>
<keyword evidence="2" id="KW-1185">Reference proteome</keyword>
<organism evidence="1 2">
    <name type="scientific">Streptomyces marokkonensis</name>
    <dbReference type="NCBI Taxonomy" id="324855"/>
    <lineage>
        <taxon>Bacteria</taxon>
        <taxon>Bacillati</taxon>
        <taxon>Actinomycetota</taxon>
        <taxon>Actinomycetes</taxon>
        <taxon>Kitasatosporales</taxon>
        <taxon>Streptomycetaceae</taxon>
        <taxon>Streptomyces</taxon>
    </lineage>
</organism>
<accession>A0ABW6QI02</accession>
<proteinExistence type="predicted"/>
<gene>
    <name evidence="1" type="ORF">ACFVZC_36080</name>
</gene>
<comment type="caution">
    <text evidence="1">The sequence shown here is derived from an EMBL/GenBank/DDBJ whole genome shotgun (WGS) entry which is preliminary data.</text>
</comment>
<protein>
    <recommendedName>
        <fullName evidence="3">Transcriptional regulator</fullName>
    </recommendedName>
</protein>
<name>A0ABW6QI02_9ACTN</name>
<reference evidence="1 2" key="1">
    <citation type="submission" date="2024-09" db="EMBL/GenBank/DDBJ databases">
        <title>The Natural Products Discovery Center: Release of the First 8490 Sequenced Strains for Exploring Actinobacteria Biosynthetic Diversity.</title>
        <authorList>
            <person name="Kalkreuter E."/>
            <person name="Kautsar S.A."/>
            <person name="Yang D."/>
            <person name="Bader C.D."/>
            <person name="Teijaro C.N."/>
            <person name="Fluegel L."/>
            <person name="Davis C.M."/>
            <person name="Simpson J.R."/>
            <person name="Lauterbach L."/>
            <person name="Steele A.D."/>
            <person name="Gui C."/>
            <person name="Meng S."/>
            <person name="Li G."/>
            <person name="Viehrig K."/>
            <person name="Ye F."/>
            <person name="Su P."/>
            <person name="Kiefer A.F."/>
            <person name="Nichols A."/>
            <person name="Cepeda A.J."/>
            <person name="Yan W."/>
            <person name="Fan B."/>
            <person name="Jiang Y."/>
            <person name="Adhikari A."/>
            <person name="Zheng C.-J."/>
            <person name="Schuster L."/>
            <person name="Cowan T.M."/>
            <person name="Smanski M.J."/>
            <person name="Chevrette M.G."/>
            <person name="De Carvalho L.P.S."/>
            <person name="Shen B."/>
        </authorList>
    </citation>
    <scope>NUCLEOTIDE SEQUENCE [LARGE SCALE GENOMIC DNA]</scope>
    <source>
        <strain evidence="1 2">NPDC058328</strain>
    </source>
</reference>
<dbReference type="InterPro" id="IPR011990">
    <property type="entry name" value="TPR-like_helical_dom_sf"/>
</dbReference>
<dbReference type="Proteomes" id="UP001601627">
    <property type="component" value="Unassembled WGS sequence"/>
</dbReference>
<evidence type="ECO:0000313" key="2">
    <source>
        <dbReference type="Proteomes" id="UP001601627"/>
    </source>
</evidence>
<dbReference type="EMBL" id="JBHVZQ010000067">
    <property type="protein sequence ID" value="MFF1278736.1"/>
    <property type="molecule type" value="Genomic_DNA"/>
</dbReference>
<evidence type="ECO:0000313" key="1">
    <source>
        <dbReference type="EMBL" id="MFF1278736.1"/>
    </source>
</evidence>
<sequence length="313" mass="33092">MWRAFTVDPSKALSEDIIHILAAHLAVEARRTEAPGFATFSSPMVEEAMCLLINGRRQSAGRPTPALTRLAAGYASLAGQVRMLRGQLGAAMAFYERGLRWASRSGDTALEATILCDMNLLARLEHDGASAVGHARALLSIAGDLSWVRSLACLHLARGHALLGDAQKTVRLVAQSRAAFEDSAGVSAPCPDWITAEQGLALVEAGIGGALRDASVATGDRGLAREALAATERSMSLVPMQQRPSAILLGLRLADCHACVGRSDVAESLASPLLAEALTVARATVSYELRGLLRRLSPRWPHLTAAHALLTAL</sequence>
<evidence type="ECO:0008006" key="3">
    <source>
        <dbReference type="Google" id="ProtNLM"/>
    </source>
</evidence>